<dbReference type="OrthoDB" id="3267993at2759"/>
<evidence type="ECO:0000256" key="1">
    <source>
        <dbReference type="SAM" id="MobiDB-lite"/>
    </source>
</evidence>
<dbReference type="STRING" id="139420.A0A371DPF5"/>
<dbReference type="Proteomes" id="UP000256964">
    <property type="component" value="Unassembled WGS sequence"/>
</dbReference>
<protein>
    <submittedName>
        <fullName evidence="2">Uncharacterized protein</fullName>
    </submittedName>
</protein>
<organism evidence="2 3">
    <name type="scientific">Lentinus brumalis</name>
    <dbReference type="NCBI Taxonomy" id="2498619"/>
    <lineage>
        <taxon>Eukaryota</taxon>
        <taxon>Fungi</taxon>
        <taxon>Dikarya</taxon>
        <taxon>Basidiomycota</taxon>
        <taxon>Agaricomycotina</taxon>
        <taxon>Agaricomycetes</taxon>
        <taxon>Polyporales</taxon>
        <taxon>Polyporaceae</taxon>
        <taxon>Lentinus</taxon>
    </lineage>
</organism>
<dbReference type="AlphaFoldDB" id="A0A371DPF5"/>
<feature type="region of interest" description="Disordered" evidence="1">
    <location>
        <begin position="78"/>
        <end position="115"/>
    </location>
</feature>
<accession>A0A371DPF5</accession>
<dbReference type="EMBL" id="KZ857384">
    <property type="protein sequence ID" value="RDX54416.1"/>
    <property type="molecule type" value="Genomic_DNA"/>
</dbReference>
<name>A0A371DPF5_9APHY</name>
<evidence type="ECO:0000313" key="2">
    <source>
        <dbReference type="EMBL" id="RDX54416.1"/>
    </source>
</evidence>
<gene>
    <name evidence="2" type="ORF">OH76DRAFT_1397702</name>
</gene>
<reference evidence="2 3" key="1">
    <citation type="journal article" date="2018" name="Biotechnol. Biofuels">
        <title>Integrative visual omics of the white-rot fungus Polyporus brumalis exposes the biotechnological potential of its oxidative enzymes for delignifying raw plant biomass.</title>
        <authorList>
            <person name="Miyauchi S."/>
            <person name="Rancon A."/>
            <person name="Drula E."/>
            <person name="Hage H."/>
            <person name="Chaduli D."/>
            <person name="Favel A."/>
            <person name="Grisel S."/>
            <person name="Henrissat B."/>
            <person name="Herpoel-Gimbert I."/>
            <person name="Ruiz-Duenas F.J."/>
            <person name="Chevret D."/>
            <person name="Hainaut M."/>
            <person name="Lin J."/>
            <person name="Wang M."/>
            <person name="Pangilinan J."/>
            <person name="Lipzen A."/>
            <person name="Lesage-Meessen L."/>
            <person name="Navarro D."/>
            <person name="Riley R."/>
            <person name="Grigoriev I.V."/>
            <person name="Zhou S."/>
            <person name="Raouche S."/>
            <person name="Rosso M.N."/>
        </authorList>
    </citation>
    <scope>NUCLEOTIDE SEQUENCE [LARGE SCALE GENOMIC DNA]</scope>
    <source>
        <strain evidence="2 3">BRFM 1820</strain>
    </source>
</reference>
<feature type="region of interest" description="Disordered" evidence="1">
    <location>
        <begin position="1"/>
        <end position="28"/>
    </location>
</feature>
<proteinExistence type="predicted"/>
<sequence length="115" mass="11957">MPSQAQKPASSASSRSSSSTSTPPDQLISLPSLACSLSALPQAKSIDGLSLHPSRIAQRNAESQAKLQKALSKSAANASLPAAYSVPHAQPVQYSPNSNSPPLMMRKSAKSKMQV</sequence>
<evidence type="ECO:0000313" key="3">
    <source>
        <dbReference type="Proteomes" id="UP000256964"/>
    </source>
</evidence>
<keyword evidence="3" id="KW-1185">Reference proteome</keyword>
<feature type="compositionally biased region" description="Polar residues" evidence="1">
    <location>
        <begin position="92"/>
        <end position="101"/>
    </location>
</feature>